<dbReference type="Proteomes" id="UP000196027">
    <property type="component" value="Chromosome"/>
</dbReference>
<dbReference type="PANTHER" id="PTHR30126">
    <property type="entry name" value="HTH-TYPE TRANSCRIPTIONAL REGULATOR"/>
    <property type="match status" value="1"/>
</dbReference>
<dbReference type="Gene3D" id="1.10.10.10">
    <property type="entry name" value="Winged helix-like DNA-binding domain superfamily/Winged helix DNA-binding domain"/>
    <property type="match status" value="1"/>
</dbReference>
<keyword evidence="7" id="KW-1185">Reference proteome</keyword>
<dbReference type="CDD" id="cd08442">
    <property type="entry name" value="PBP2_YofA_SoxR_like"/>
    <property type="match status" value="1"/>
</dbReference>
<organism evidence="6 7">
    <name type="scientific">Oleiphilus messinensis</name>
    <dbReference type="NCBI Taxonomy" id="141451"/>
    <lineage>
        <taxon>Bacteria</taxon>
        <taxon>Pseudomonadati</taxon>
        <taxon>Pseudomonadota</taxon>
        <taxon>Gammaproteobacteria</taxon>
        <taxon>Oceanospirillales</taxon>
        <taxon>Oleiphilaceae</taxon>
        <taxon>Oleiphilus</taxon>
    </lineage>
</organism>
<sequence>MEKFAMDLTDLLVFSKVAEFGGVSRAAEQLHRVPSNVTARIQKLERELGQELFVRDKNRLYISPAGEQLREYAKQILALAQEAVDQLNQPYPRGKLRLGTMEAVAATRLADVLMAYHRQYPEVTLEVHTDPTGVLIEQVIRGDLDLALVADPVADERLRQQPVFQESLVIVSENPHPDISTPLDLGPSPTLLGFSSRCAYRTRLTHWLGESRMAARVVEINSYHAMLNCVTAGMGVGIVPEILLQSVPFAAGLKKHALPARWRDTTTCLIWRKDAEKPSMDAFKTLIAEFANLGADVVDI</sequence>
<evidence type="ECO:0000313" key="6">
    <source>
        <dbReference type="EMBL" id="ARU57979.1"/>
    </source>
</evidence>
<dbReference type="KEGG" id="ome:OLMES_3960"/>
<gene>
    <name evidence="6" type="ORF">OLMES_3960</name>
</gene>
<dbReference type="Gene3D" id="3.40.190.290">
    <property type="match status" value="1"/>
</dbReference>
<name>A0A1Y0ICW8_9GAMM</name>
<dbReference type="AlphaFoldDB" id="A0A1Y0ICW8"/>
<dbReference type="PANTHER" id="PTHR30126:SF40">
    <property type="entry name" value="HTH-TYPE TRANSCRIPTIONAL REGULATOR GLTR"/>
    <property type="match status" value="1"/>
</dbReference>
<keyword evidence="3" id="KW-0238">DNA-binding</keyword>
<dbReference type="InterPro" id="IPR000847">
    <property type="entry name" value="LysR_HTH_N"/>
</dbReference>
<evidence type="ECO:0000256" key="3">
    <source>
        <dbReference type="ARBA" id="ARBA00023125"/>
    </source>
</evidence>
<dbReference type="GO" id="GO:0000976">
    <property type="term" value="F:transcription cis-regulatory region binding"/>
    <property type="evidence" value="ECO:0007669"/>
    <property type="project" value="TreeGrafter"/>
</dbReference>
<comment type="similarity">
    <text evidence="1">Belongs to the LysR transcriptional regulatory family.</text>
</comment>
<dbReference type="PROSITE" id="PS50931">
    <property type="entry name" value="HTH_LYSR"/>
    <property type="match status" value="1"/>
</dbReference>
<dbReference type="RefSeq" id="WP_087462816.1">
    <property type="nucleotide sequence ID" value="NZ_CP021425.1"/>
</dbReference>
<dbReference type="OrthoDB" id="464481at2"/>
<dbReference type="EMBL" id="CP021425">
    <property type="protein sequence ID" value="ARU57979.1"/>
    <property type="molecule type" value="Genomic_DNA"/>
</dbReference>
<keyword evidence="2" id="KW-0805">Transcription regulation</keyword>
<evidence type="ECO:0000313" key="7">
    <source>
        <dbReference type="Proteomes" id="UP000196027"/>
    </source>
</evidence>
<dbReference type="GO" id="GO:0003700">
    <property type="term" value="F:DNA-binding transcription factor activity"/>
    <property type="evidence" value="ECO:0007669"/>
    <property type="project" value="InterPro"/>
</dbReference>
<reference evidence="6 7" key="1">
    <citation type="submission" date="2017-05" db="EMBL/GenBank/DDBJ databases">
        <title>Genomic insights into alkan degradation activity of Oleiphilus messinensis.</title>
        <authorList>
            <person name="Kozyavkin S.A."/>
            <person name="Slesarev A.I."/>
            <person name="Golyshin P.N."/>
            <person name="Korzhenkov A."/>
            <person name="Golyshina O.N."/>
            <person name="Toshchakov S.V."/>
        </authorList>
    </citation>
    <scope>NUCLEOTIDE SEQUENCE [LARGE SCALE GENOMIC DNA]</scope>
    <source>
        <strain evidence="6 7">ME102</strain>
    </source>
</reference>
<dbReference type="FunFam" id="1.10.10.10:FF:000001">
    <property type="entry name" value="LysR family transcriptional regulator"/>
    <property type="match status" value="1"/>
</dbReference>
<evidence type="ECO:0000256" key="1">
    <source>
        <dbReference type="ARBA" id="ARBA00009437"/>
    </source>
</evidence>
<evidence type="ECO:0000256" key="4">
    <source>
        <dbReference type="ARBA" id="ARBA00023163"/>
    </source>
</evidence>
<dbReference type="SUPFAM" id="SSF46785">
    <property type="entry name" value="Winged helix' DNA-binding domain"/>
    <property type="match status" value="1"/>
</dbReference>
<protein>
    <submittedName>
        <fullName evidence="6">Transcriptional regulator</fullName>
    </submittedName>
</protein>
<accession>A0A1Y0ICW8</accession>
<evidence type="ECO:0000256" key="2">
    <source>
        <dbReference type="ARBA" id="ARBA00023015"/>
    </source>
</evidence>
<proteinExistence type="inferred from homology"/>
<dbReference type="InterPro" id="IPR036388">
    <property type="entry name" value="WH-like_DNA-bd_sf"/>
</dbReference>
<feature type="domain" description="HTH lysR-type" evidence="5">
    <location>
        <begin position="6"/>
        <end position="63"/>
    </location>
</feature>
<dbReference type="InterPro" id="IPR036390">
    <property type="entry name" value="WH_DNA-bd_sf"/>
</dbReference>
<keyword evidence="4" id="KW-0804">Transcription</keyword>
<dbReference type="InterPro" id="IPR005119">
    <property type="entry name" value="LysR_subst-bd"/>
</dbReference>
<dbReference type="Pfam" id="PF00126">
    <property type="entry name" value="HTH_1"/>
    <property type="match status" value="1"/>
</dbReference>
<dbReference type="SUPFAM" id="SSF53850">
    <property type="entry name" value="Periplasmic binding protein-like II"/>
    <property type="match status" value="1"/>
</dbReference>
<evidence type="ECO:0000259" key="5">
    <source>
        <dbReference type="PROSITE" id="PS50931"/>
    </source>
</evidence>
<dbReference type="Pfam" id="PF03466">
    <property type="entry name" value="LysR_substrate"/>
    <property type="match status" value="1"/>
</dbReference>